<evidence type="ECO:0000313" key="8">
    <source>
        <dbReference type="Proteomes" id="UP000091967"/>
    </source>
</evidence>
<feature type="domain" description="Nephrocystin 3-like N-terminal" evidence="6">
    <location>
        <begin position="354"/>
        <end position="533"/>
    </location>
</feature>
<dbReference type="InterPro" id="IPR031352">
    <property type="entry name" value="SesA"/>
</dbReference>
<proteinExistence type="predicted"/>
<dbReference type="InterPro" id="IPR036770">
    <property type="entry name" value="Ankyrin_rpt-contain_sf"/>
</dbReference>
<keyword evidence="3" id="KW-1133">Transmembrane helix</keyword>
<dbReference type="PROSITE" id="PS50088">
    <property type="entry name" value="ANK_REPEAT"/>
    <property type="match status" value="1"/>
</dbReference>
<accession>A0A1B8AZX9</accession>
<dbReference type="InterPro" id="IPR027417">
    <property type="entry name" value="P-loop_NTPase"/>
</dbReference>
<evidence type="ECO:0000256" key="1">
    <source>
        <dbReference type="ARBA" id="ARBA00022737"/>
    </source>
</evidence>
<dbReference type="PANTHER" id="PTHR10039">
    <property type="entry name" value="AMELOGENIN"/>
    <property type="match status" value="1"/>
</dbReference>
<feature type="transmembrane region" description="Helical" evidence="3">
    <location>
        <begin position="1020"/>
        <end position="1043"/>
    </location>
</feature>
<dbReference type="Gene3D" id="3.40.50.300">
    <property type="entry name" value="P-loop containing nucleotide triphosphate hydrolases"/>
    <property type="match status" value="1"/>
</dbReference>
<feature type="repeat" description="ANK" evidence="2">
    <location>
        <begin position="856"/>
        <end position="888"/>
    </location>
</feature>
<dbReference type="Pfam" id="PF17107">
    <property type="entry name" value="SesA"/>
    <property type="match status" value="1"/>
</dbReference>
<comment type="caution">
    <text evidence="7">The sequence shown here is derived from an EMBL/GenBank/DDBJ whole genome shotgun (WGS) entry which is preliminary data.</text>
</comment>
<dbReference type="Pfam" id="PF24883">
    <property type="entry name" value="NPHP3_N"/>
    <property type="match status" value="1"/>
</dbReference>
<dbReference type="Pfam" id="PF00023">
    <property type="entry name" value="Ank"/>
    <property type="match status" value="1"/>
</dbReference>
<dbReference type="Proteomes" id="UP000091967">
    <property type="component" value="Unassembled WGS sequence"/>
</dbReference>
<dbReference type="OMA" id="DWICFAS"/>
<feature type="chain" id="PRO_5008603457" description="NACHT domain-containing protein" evidence="4">
    <location>
        <begin position="19"/>
        <end position="1138"/>
    </location>
</feature>
<keyword evidence="2" id="KW-0040">ANK repeat</keyword>
<evidence type="ECO:0000313" key="7">
    <source>
        <dbReference type="EMBL" id="OBS25981.1"/>
    </source>
</evidence>
<keyword evidence="3" id="KW-0472">Membrane</keyword>
<dbReference type="SMART" id="SM00248">
    <property type="entry name" value="ANK"/>
    <property type="match status" value="3"/>
</dbReference>
<dbReference type="EMBL" id="LYXU01000002">
    <property type="protein sequence ID" value="OBS25981.1"/>
    <property type="molecule type" value="Genomic_DNA"/>
</dbReference>
<evidence type="ECO:0000256" key="2">
    <source>
        <dbReference type="PROSITE-ProRule" id="PRU00023"/>
    </source>
</evidence>
<evidence type="ECO:0000259" key="6">
    <source>
        <dbReference type="Pfam" id="PF24883"/>
    </source>
</evidence>
<dbReference type="SUPFAM" id="SSF48403">
    <property type="entry name" value="Ankyrin repeat"/>
    <property type="match status" value="1"/>
</dbReference>
<dbReference type="STRING" id="36050.A0A1B8AZX9"/>
<gene>
    <name evidence="7" type="ORF">FPOA_06511</name>
</gene>
<dbReference type="InterPro" id="IPR002110">
    <property type="entry name" value="Ankyrin_rpt"/>
</dbReference>
<dbReference type="Pfam" id="PF12796">
    <property type="entry name" value="Ank_2"/>
    <property type="match status" value="1"/>
</dbReference>
<dbReference type="SUPFAM" id="SSF52540">
    <property type="entry name" value="P-loop containing nucleoside triphosphate hydrolases"/>
    <property type="match status" value="1"/>
</dbReference>
<dbReference type="PANTHER" id="PTHR10039:SF5">
    <property type="entry name" value="NACHT DOMAIN-CONTAINING PROTEIN"/>
    <property type="match status" value="1"/>
</dbReference>
<dbReference type="AlphaFoldDB" id="A0A1B8AZX9"/>
<protein>
    <recommendedName>
        <fullName evidence="9">NACHT domain-containing protein</fullName>
    </recommendedName>
</protein>
<feature type="signal peptide" evidence="4">
    <location>
        <begin position="1"/>
        <end position="18"/>
    </location>
</feature>
<name>A0A1B8AZX9_FUSPO</name>
<organism evidence="7 8">
    <name type="scientific">Fusarium poae</name>
    <dbReference type="NCBI Taxonomy" id="36050"/>
    <lineage>
        <taxon>Eukaryota</taxon>
        <taxon>Fungi</taxon>
        <taxon>Dikarya</taxon>
        <taxon>Ascomycota</taxon>
        <taxon>Pezizomycotina</taxon>
        <taxon>Sordariomycetes</taxon>
        <taxon>Hypocreomycetidae</taxon>
        <taxon>Hypocreales</taxon>
        <taxon>Nectriaceae</taxon>
        <taxon>Fusarium</taxon>
    </lineage>
</organism>
<keyword evidence="4" id="KW-0732">Signal</keyword>
<dbReference type="PROSITE" id="PS50297">
    <property type="entry name" value="ANK_REP_REGION"/>
    <property type="match status" value="1"/>
</dbReference>
<sequence length="1138" mass="125983">MQLITLPALALFVTSALAADCLGGANSGVTKLRDAYWDARQKMCSNSDCAYQQTCTVQAAKSYQFESTKKDGPRFIRHTINVSLMRKNTGGQKGFKDCWDATEPFGIADQSMSGIEIVGLIGSVVGIVQFIGEVSNALKNAKDLPEAFQEVGDRIALVRDILQNVERHIDGTAGDGTYQAIKAILENCKDKASQLEKIFQAVAPSDKTPRLKRYALAVKSLGKGKRVEVLAKGMIEDTQLLVLEHAAQAATEDQLANLADAVEVLSEMEPSLPEEESISQTHYGSGDNIAGNKYGGNHNDIKEIHGNPIFGNVTNNHVHRKPGKERSLSELCLRSLAFEGMDSRPTEIKTETAGTCQWLLEHKEFKRWKSRDHSLLWIKGKPGSGKSTLLRYACDNITALQKHKTTPLVLSFFFTGRGTELQKSQEGMFRSLLCQMQSELPDALKALEDAFKWRQAAAGEADEAWQWPPGSLCQYLQRSLWVALSSRPVILFIDALDESGEENAKIIADEFNSWVQRASLGHLNPLHICFTCRHYPVLVFRGALEICVETENERDISMFVDRSLSSFTETTGSNVAQYISDNAAGVFLWASLVVDKVLKLERDRIGKETIEAEVRKTPPTLDEFYGELVQRMDLDAAELIDWICFASRPLTLTELRWAITSSRTSHDSEVRSTHLTPCNDAGMLKDIQTLGLGLLEYRPDSGVVQFYHQSVKDFFLEKGIALLRNVTGPASIAESAHHRLLLTCLRYCYKAIENPELPKAQNDIRAMFPFLHYAVTSWTFHATNISDNDEEFFSWPSDAVLKRLLGFTRLLAPSISPAEGTTLLHIISKQGMAMALRGILKLGQCPKSAINASDYYGRTPLSLAAQYGHGTVVKMLLTNRADIEGTSHHIPLALAIEYKKIDIVRILVANGAKVDYDYVAWYTFEPLVKGTAVQLLTLGKGLQGLVSGRHIPSRYSSVMLGLAAYVAVKFAFGRNGGSTIGLFSILGLVMVSWFLGRPVMRAFVIRACMNGASTIGDSTIIGSALVLMCYPAIASTFRALYYVTGVSYISYFSEFSFTTTCFVLSLGIIAAGMFHEDQVGMWRTPLSRAAEIGDGRVVQLLLFHHANPLRTDRSGETPVSRAIEEKREEVLLVLRRYI</sequence>
<evidence type="ECO:0008006" key="9">
    <source>
        <dbReference type="Google" id="ProtNLM"/>
    </source>
</evidence>
<reference evidence="7 8" key="1">
    <citation type="submission" date="2016-06" db="EMBL/GenBank/DDBJ databases">
        <title>Living apart together: crosstalk between the core and supernumerary genomes in a fungal plant pathogen.</title>
        <authorList>
            <person name="Vanheule A."/>
            <person name="Audenaert K."/>
            <person name="Warris S."/>
            <person name="Van De Geest H."/>
            <person name="Schijlen E."/>
            <person name="Hofte M."/>
            <person name="De Saeger S."/>
            <person name="Haesaert G."/>
            <person name="Waalwijk C."/>
            <person name="Van Der Lee T."/>
        </authorList>
    </citation>
    <scope>NUCLEOTIDE SEQUENCE [LARGE SCALE GENOMIC DNA]</scope>
    <source>
        <strain evidence="7 8">2516</strain>
    </source>
</reference>
<keyword evidence="1" id="KW-0677">Repeat</keyword>
<feature type="transmembrane region" description="Helical" evidence="3">
    <location>
        <begin position="979"/>
        <end position="1000"/>
    </location>
</feature>
<keyword evidence="3" id="KW-0812">Transmembrane</keyword>
<evidence type="ECO:0000256" key="3">
    <source>
        <dbReference type="SAM" id="Phobius"/>
    </source>
</evidence>
<keyword evidence="8" id="KW-1185">Reference proteome</keyword>
<feature type="domain" description="NACHT-NTPase and P-loop NTPases N-terminal" evidence="5">
    <location>
        <begin position="121"/>
        <end position="241"/>
    </location>
</feature>
<evidence type="ECO:0000256" key="4">
    <source>
        <dbReference type="SAM" id="SignalP"/>
    </source>
</evidence>
<evidence type="ECO:0000259" key="5">
    <source>
        <dbReference type="Pfam" id="PF17107"/>
    </source>
</evidence>
<feature type="transmembrane region" description="Helical" evidence="3">
    <location>
        <begin position="1055"/>
        <end position="1074"/>
    </location>
</feature>
<dbReference type="Gene3D" id="1.25.40.20">
    <property type="entry name" value="Ankyrin repeat-containing domain"/>
    <property type="match status" value="2"/>
</dbReference>
<dbReference type="InterPro" id="IPR056884">
    <property type="entry name" value="NPHP3-like_N"/>
</dbReference>